<evidence type="ECO:0000313" key="3">
    <source>
        <dbReference type="Proteomes" id="UP000237968"/>
    </source>
</evidence>
<dbReference type="EMBL" id="PVNK01000011">
    <property type="protein sequence ID" value="PRQ05493.1"/>
    <property type="molecule type" value="Genomic_DNA"/>
</dbReference>
<dbReference type="Proteomes" id="UP000237968">
    <property type="component" value="Unassembled WGS sequence"/>
</dbReference>
<dbReference type="GO" id="GO:0005975">
    <property type="term" value="P:carbohydrate metabolic process"/>
    <property type="evidence" value="ECO:0007669"/>
    <property type="project" value="InterPro"/>
</dbReference>
<sequence length="679" mass="78444">MSAPDDDDEPRDTDADSHDEDDHEVEAKPVEPKPTPRAGLFDSPWTYLLAIPLIVVVWMVLADSRKNAARVDIEPTADTVAEHPLTDADQDALAAALAKAWAGEAVDRATLPERLTEPGQAVYLAFRADGKRLYHLWRTPADLASGKGIMWDVVLQALEDGRRGLGDRAPRVDRLELDLTHSYRTHDYADEDQRKLLLDQDRHKVPHHMGIRGLEVTHGDKTKRYSPTWFVSQNRKVPKQLKLIRNDWSLTDADFATSTFRTFEADQVLVRLDRSPAEAVVMTRGNRLVDVSEVNQASTDALATGMANWLINNVDEDGRLVYHYFPSPEKEAKGNNMIRQWMATNALVRWAHDREDQAVFDLVEKNIDYNLEHFFHYERDRVVERFAEGELIGDDVLGVIEYNRKTKLGGVALAGMAMWLHPKRDKWADEIAGLQRMVDYLWHDDGSFTSFYKGSDKEYFNFYPGEAMLWWATIYAETKDPELLRKYKLSFEYYRKWHLEEANRNPAFVPWHLQADYAMWKALGPEEQAFKDDLVEFCFEIAHWLVDNMQQWDEGEYVYEDERGRFYAPAERWGVPHASSTGVYLEGLIDAWQLARDLGDAERQEHYRVSMIRGIRSMMQLQFVDDVDMFYVSDRKYVEGGIRTTVYDNRIRCDNVQHPMMGIIKIVRMFGADEYGGAL</sequence>
<proteinExistence type="predicted"/>
<feature type="region of interest" description="Disordered" evidence="1">
    <location>
        <begin position="1"/>
        <end position="36"/>
    </location>
</feature>
<evidence type="ECO:0000256" key="1">
    <source>
        <dbReference type="SAM" id="MobiDB-lite"/>
    </source>
</evidence>
<organism evidence="2 3">
    <name type="scientific">Enhygromyxa salina</name>
    <dbReference type="NCBI Taxonomy" id="215803"/>
    <lineage>
        <taxon>Bacteria</taxon>
        <taxon>Pseudomonadati</taxon>
        <taxon>Myxococcota</taxon>
        <taxon>Polyangia</taxon>
        <taxon>Nannocystales</taxon>
        <taxon>Nannocystaceae</taxon>
        <taxon>Enhygromyxa</taxon>
    </lineage>
</organism>
<feature type="compositionally biased region" description="Acidic residues" evidence="1">
    <location>
        <begin position="1"/>
        <end position="24"/>
    </location>
</feature>
<dbReference type="RefSeq" id="WP_106389701.1">
    <property type="nucleotide sequence ID" value="NZ_PVNK01000011.1"/>
</dbReference>
<dbReference type="SUPFAM" id="SSF48208">
    <property type="entry name" value="Six-hairpin glycosidases"/>
    <property type="match status" value="1"/>
</dbReference>
<reference evidence="2 3" key="1">
    <citation type="submission" date="2018-03" db="EMBL/GenBank/DDBJ databases">
        <title>Draft Genome Sequences of the Obligatory Marine Myxobacteria Enhygromyxa salina SWB005.</title>
        <authorList>
            <person name="Poehlein A."/>
            <person name="Moghaddam J.A."/>
            <person name="Harms H."/>
            <person name="Alanjari M."/>
            <person name="Koenig G.M."/>
            <person name="Daniel R."/>
            <person name="Schaeberle T.F."/>
        </authorList>
    </citation>
    <scope>NUCLEOTIDE SEQUENCE [LARGE SCALE GENOMIC DNA]</scope>
    <source>
        <strain evidence="2 3">SWB005</strain>
    </source>
</reference>
<dbReference type="InterPro" id="IPR008928">
    <property type="entry name" value="6-hairpin_glycosidase_sf"/>
</dbReference>
<accession>A0A2S9YK85</accession>
<dbReference type="AlphaFoldDB" id="A0A2S9YK85"/>
<gene>
    <name evidence="2" type="ORF">ENSA5_02210</name>
</gene>
<evidence type="ECO:0000313" key="2">
    <source>
        <dbReference type="EMBL" id="PRQ05493.1"/>
    </source>
</evidence>
<keyword evidence="3" id="KW-1185">Reference proteome</keyword>
<comment type="caution">
    <text evidence="2">The sequence shown here is derived from an EMBL/GenBank/DDBJ whole genome shotgun (WGS) entry which is preliminary data.</text>
</comment>
<dbReference type="OrthoDB" id="9810718at2"/>
<name>A0A2S9YK85_9BACT</name>
<protein>
    <submittedName>
        <fullName evidence="2">Uncharacterized protein</fullName>
    </submittedName>
</protein>